<reference evidence="2 3" key="1">
    <citation type="journal article" date="2015" name="Nature">
        <title>rRNA introns, odd ribosomes, and small enigmatic genomes across a large radiation of phyla.</title>
        <authorList>
            <person name="Brown C.T."/>
            <person name="Hug L.A."/>
            <person name="Thomas B.C."/>
            <person name="Sharon I."/>
            <person name="Castelle C.J."/>
            <person name="Singh A."/>
            <person name="Wilkins M.J."/>
            <person name="Williams K.H."/>
            <person name="Banfield J.F."/>
        </authorList>
    </citation>
    <scope>NUCLEOTIDE SEQUENCE [LARGE SCALE GENOMIC DNA]</scope>
</reference>
<sequence>MKGEMMKENRKRGNAKTEFDGLEVELRAGKRQLKGAPQKRLEEMILLVLRGQTVRKKFNVFLDKETHSGITHKVDWVEVQKICRETPGIGVIVKIGFIGTDQVWWCKIQIPVCISVDRHAAFLSIIKNIAEEKCSRTRTPAEVNGTGKQETAAASIQDVPPPPPIEEMVNDTEAVSEEAEITGEGIDTPVPRADEASSSSIHDDPIEEEIDASIPDNLPAKERSRRYRNIFFQSILEAFIRAFVEKAGGLLAPVSRDGLGEILRGLKLKNLNQRGAIRHLIERGIISKPPTKSLPQPCIWLTESARNMLIVKEADGDGLLQTISDLQRELEIAKGQIGILEEQNAEKGKLLLRVRENIKLRKEVFLRLGTEKKIKHINVLNGILDECDEFDENIVEQITQVVGE</sequence>
<evidence type="ECO:0000313" key="3">
    <source>
        <dbReference type="Proteomes" id="UP000034137"/>
    </source>
</evidence>
<comment type="caution">
    <text evidence="2">The sequence shown here is derived from an EMBL/GenBank/DDBJ whole genome shotgun (WGS) entry which is preliminary data.</text>
</comment>
<dbReference type="Proteomes" id="UP000034137">
    <property type="component" value="Unassembled WGS sequence"/>
</dbReference>
<accession>A0A0G0PU35</accession>
<protein>
    <submittedName>
        <fullName evidence="2">Uncharacterized protein</fullName>
    </submittedName>
</protein>
<feature type="region of interest" description="Disordered" evidence="1">
    <location>
        <begin position="140"/>
        <end position="164"/>
    </location>
</feature>
<dbReference type="EMBL" id="LBXO01000054">
    <property type="protein sequence ID" value="KKR31659.1"/>
    <property type="molecule type" value="Genomic_DNA"/>
</dbReference>
<organism evidence="2 3">
    <name type="scientific">Candidatus Falkowbacteria bacterium GW2011_GWF2_39_8</name>
    <dbReference type="NCBI Taxonomy" id="1618642"/>
    <lineage>
        <taxon>Bacteria</taxon>
        <taxon>Candidatus Falkowiibacteriota</taxon>
    </lineage>
</organism>
<evidence type="ECO:0000256" key="1">
    <source>
        <dbReference type="SAM" id="MobiDB-lite"/>
    </source>
</evidence>
<evidence type="ECO:0000313" key="2">
    <source>
        <dbReference type="EMBL" id="KKR31659.1"/>
    </source>
</evidence>
<dbReference type="AlphaFoldDB" id="A0A0G0PU35"/>
<proteinExistence type="predicted"/>
<gene>
    <name evidence="2" type="ORF">UT64_C0054G0002</name>
</gene>
<name>A0A0G0PU35_9BACT</name>